<dbReference type="PANTHER" id="PTHR45784:SF3">
    <property type="entry name" value="C-TYPE LECTIN DOMAIN FAMILY 4 MEMBER K-LIKE-RELATED"/>
    <property type="match status" value="1"/>
</dbReference>
<organism evidence="2 3">
    <name type="scientific">Poecilia reticulata</name>
    <name type="common">Guppy</name>
    <name type="synonym">Acanthophacelus reticulatus</name>
    <dbReference type="NCBI Taxonomy" id="8081"/>
    <lineage>
        <taxon>Eukaryota</taxon>
        <taxon>Metazoa</taxon>
        <taxon>Chordata</taxon>
        <taxon>Craniata</taxon>
        <taxon>Vertebrata</taxon>
        <taxon>Euteleostomi</taxon>
        <taxon>Actinopterygii</taxon>
        <taxon>Neopterygii</taxon>
        <taxon>Teleostei</taxon>
        <taxon>Neoteleostei</taxon>
        <taxon>Acanthomorphata</taxon>
        <taxon>Ovalentaria</taxon>
        <taxon>Atherinomorphae</taxon>
        <taxon>Cyprinodontiformes</taxon>
        <taxon>Poeciliidae</taxon>
        <taxon>Poeciliinae</taxon>
        <taxon>Poecilia</taxon>
    </lineage>
</organism>
<reference evidence="2" key="3">
    <citation type="submission" date="2025-09" db="UniProtKB">
        <authorList>
            <consortium name="Ensembl"/>
        </authorList>
    </citation>
    <scope>IDENTIFICATION</scope>
    <source>
        <strain evidence="2">Guanapo</strain>
    </source>
</reference>
<proteinExistence type="predicted"/>
<accession>A0A3P9N558</accession>
<dbReference type="Proteomes" id="UP000242638">
    <property type="component" value="Unassembled WGS sequence"/>
</dbReference>
<dbReference type="InterPro" id="IPR016186">
    <property type="entry name" value="C-type_lectin-like/link_sf"/>
</dbReference>
<dbReference type="PROSITE" id="PS50041">
    <property type="entry name" value="C_TYPE_LECTIN_2"/>
    <property type="match status" value="1"/>
</dbReference>
<sequence length="140" mass="16129">MKFHECFRYCQQKMQIVCMVGLHVQQNVSLIFINQTMSWAEAQSHCRQHHTDLASVRTMSENEQIKGLVQSAGELQAWIGLYRLSWMWVDGSNSSFRHWRASEPNGSEENCAAAVHADGGRWEDWPCSWKMPFFCSAGKT</sequence>
<evidence type="ECO:0000259" key="1">
    <source>
        <dbReference type="PROSITE" id="PS50041"/>
    </source>
</evidence>
<evidence type="ECO:0000313" key="3">
    <source>
        <dbReference type="Proteomes" id="UP000242638"/>
    </source>
</evidence>
<evidence type="ECO:0000313" key="2">
    <source>
        <dbReference type="Ensembl" id="ENSPREP00000004680.1"/>
    </source>
</evidence>
<dbReference type="InterPro" id="IPR016187">
    <property type="entry name" value="CTDL_fold"/>
</dbReference>
<keyword evidence="3" id="KW-1185">Reference proteome</keyword>
<dbReference type="Gene3D" id="3.10.100.10">
    <property type="entry name" value="Mannose-Binding Protein A, subunit A"/>
    <property type="match status" value="1"/>
</dbReference>
<dbReference type="SUPFAM" id="SSF56436">
    <property type="entry name" value="C-type lectin-like"/>
    <property type="match status" value="1"/>
</dbReference>
<reference evidence="2" key="2">
    <citation type="submission" date="2025-08" db="UniProtKB">
        <authorList>
            <consortium name="Ensembl"/>
        </authorList>
    </citation>
    <scope>IDENTIFICATION</scope>
    <source>
        <strain evidence="2">Guanapo</strain>
    </source>
</reference>
<dbReference type="InterPro" id="IPR001304">
    <property type="entry name" value="C-type_lectin-like"/>
</dbReference>
<dbReference type="Ensembl" id="ENSPRET00000004744.1">
    <property type="protein sequence ID" value="ENSPREP00000004680.1"/>
    <property type="gene ID" value="ENSPREG00000003287.1"/>
</dbReference>
<name>A0A3P9N558_POERE</name>
<protein>
    <recommendedName>
        <fullName evidence="1">C-type lectin domain-containing protein</fullName>
    </recommendedName>
</protein>
<dbReference type="Pfam" id="PF00059">
    <property type="entry name" value="Lectin_C"/>
    <property type="match status" value="1"/>
</dbReference>
<dbReference type="OMA" id="SYCRANY"/>
<feature type="domain" description="C-type lectin" evidence="1">
    <location>
        <begin position="25"/>
        <end position="136"/>
    </location>
</feature>
<dbReference type="SMART" id="SM00034">
    <property type="entry name" value="CLECT"/>
    <property type="match status" value="1"/>
</dbReference>
<dbReference type="PANTHER" id="PTHR45784">
    <property type="entry name" value="C-TYPE LECTIN DOMAIN FAMILY 20 MEMBER A-RELATED"/>
    <property type="match status" value="1"/>
</dbReference>
<dbReference type="GeneTree" id="ENSGT01100000263473"/>
<reference evidence="3" key="1">
    <citation type="submission" date="2013-11" db="EMBL/GenBank/DDBJ databases">
        <title>The genomic landscape of the Guanapo guppy.</title>
        <authorList>
            <person name="Kuenstner A."/>
            <person name="Dreyer C."/>
        </authorList>
    </citation>
    <scope>NUCLEOTIDE SEQUENCE</scope>
    <source>
        <strain evidence="3">Guanapo</strain>
    </source>
</reference>
<dbReference type="AlphaFoldDB" id="A0A3P9N558"/>